<dbReference type="Proteomes" id="UP000021816">
    <property type="component" value="Unassembled WGS sequence"/>
</dbReference>
<dbReference type="PANTHER" id="PTHR47505:SF1">
    <property type="entry name" value="DNA UTILIZATION PROTEIN YHGH"/>
    <property type="match status" value="1"/>
</dbReference>
<dbReference type="CDD" id="cd06223">
    <property type="entry name" value="PRTases_typeI"/>
    <property type="match status" value="1"/>
</dbReference>
<dbReference type="SUPFAM" id="SSF53271">
    <property type="entry name" value="PRTase-like"/>
    <property type="match status" value="1"/>
</dbReference>
<dbReference type="InterPro" id="IPR051910">
    <property type="entry name" value="ComF/GntX_DNA_util-trans"/>
</dbReference>
<evidence type="ECO:0000256" key="1">
    <source>
        <dbReference type="ARBA" id="ARBA00008007"/>
    </source>
</evidence>
<accession>A0A011PQA1</accession>
<comment type="caution">
    <text evidence="4">The sequence shown here is derived from an EMBL/GenBank/DDBJ whole genome shotgun (WGS) entry which is preliminary data.</text>
</comment>
<name>A0A011PQA1_9PROT</name>
<dbReference type="EMBL" id="JEMX01000061">
    <property type="protein sequence ID" value="EXI79045.1"/>
    <property type="molecule type" value="Genomic_DNA"/>
</dbReference>
<protein>
    <submittedName>
        <fullName evidence="4">DNA utilization protein GntX</fullName>
    </submittedName>
</protein>
<comment type="similarity">
    <text evidence="1">Belongs to the ComF/GntX family.</text>
</comment>
<dbReference type="STRING" id="1454003.AW10_02687"/>
<dbReference type="Pfam" id="PF00156">
    <property type="entry name" value="Pribosyltran"/>
    <property type="match status" value="1"/>
</dbReference>
<dbReference type="PATRIC" id="fig|1454003.3.peg.2741"/>
<organism evidence="4 5">
    <name type="scientific">Candidatus Accumulibacter appositus</name>
    <dbReference type="NCBI Taxonomy" id="1454003"/>
    <lineage>
        <taxon>Bacteria</taxon>
        <taxon>Pseudomonadati</taxon>
        <taxon>Pseudomonadota</taxon>
        <taxon>Betaproteobacteria</taxon>
        <taxon>Candidatus Accumulibacter</taxon>
    </lineage>
</organism>
<dbReference type="InterPro" id="IPR000836">
    <property type="entry name" value="PRTase_dom"/>
</dbReference>
<dbReference type="PANTHER" id="PTHR47505">
    <property type="entry name" value="DNA UTILIZATION PROTEIN YHGH"/>
    <property type="match status" value="1"/>
</dbReference>
<proteinExistence type="inferred from homology"/>
<dbReference type="Pfam" id="PF18912">
    <property type="entry name" value="DZR_2"/>
    <property type="match status" value="1"/>
</dbReference>
<evidence type="ECO:0000259" key="2">
    <source>
        <dbReference type="Pfam" id="PF00156"/>
    </source>
</evidence>
<evidence type="ECO:0000313" key="4">
    <source>
        <dbReference type="EMBL" id="EXI79045.1"/>
    </source>
</evidence>
<dbReference type="AlphaFoldDB" id="A0A011PQA1"/>
<evidence type="ECO:0000259" key="3">
    <source>
        <dbReference type="Pfam" id="PF18912"/>
    </source>
</evidence>
<dbReference type="InterPro" id="IPR029057">
    <property type="entry name" value="PRTase-like"/>
</dbReference>
<reference evidence="4 5" key="1">
    <citation type="submission" date="2014-02" db="EMBL/GenBank/DDBJ databases">
        <title>Expanding our view of genomic diversity in Candidatus Accumulibacter clades.</title>
        <authorList>
            <person name="Skennerton C.T."/>
            <person name="Barr J.J."/>
            <person name="Slater F.R."/>
            <person name="Bond P.L."/>
            <person name="Tyson G.W."/>
        </authorList>
    </citation>
    <scope>NUCLEOTIDE SEQUENCE [LARGE SCALE GENOMIC DNA]</scope>
    <source>
        <strain evidence="5">BA-92</strain>
    </source>
</reference>
<dbReference type="InterPro" id="IPR044005">
    <property type="entry name" value="DZR_2"/>
</dbReference>
<sequence>MPILTQTARRILGSCAGLLTQDCLLCGASSGASLICSACEADLPQLPVRLCPRCALPTPAGEICGRCLAKPPHYDLTLAALRYDFPLDKLVQSFKYGHRLALAGYFGRRLAALLVGLPAELIVPMPLHPLRLRARGFNQALELARPVSKAWRIPIDRQSCQRIRHTPAQADLPWRERAANIRGAFQCSADFTGKRLLLIDDVMTTGASLDELARVVRLHGAEQVTLLVLARALAPA</sequence>
<feature type="domain" description="Phosphoribosyltransferase" evidence="2">
    <location>
        <begin position="188"/>
        <end position="232"/>
    </location>
</feature>
<gene>
    <name evidence="4" type="ORF">AW10_02687</name>
</gene>
<evidence type="ECO:0000313" key="5">
    <source>
        <dbReference type="Proteomes" id="UP000021816"/>
    </source>
</evidence>
<dbReference type="Gene3D" id="3.40.50.2020">
    <property type="match status" value="1"/>
</dbReference>
<feature type="domain" description="Double zinc ribbon" evidence="3">
    <location>
        <begin position="18"/>
        <end position="68"/>
    </location>
</feature>